<dbReference type="Proteomes" id="UP001302652">
    <property type="component" value="Chromosome 2"/>
</dbReference>
<keyword evidence="1 2" id="KW-0808">Transferase</keyword>
<organism evidence="2 3">
    <name type="scientific">Paraburkholderia kirstenboschensis</name>
    <dbReference type="NCBI Taxonomy" id="1245436"/>
    <lineage>
        <taxon>Bacteria</taxon>
        <taxon>Pseudomonadati</taxon>
        <taxon>Pseudomonadota</taxon>
        <taxon>Betaproteobacteria</taxon>
        <taxon>Burkholderiales</taxon>
        <taxon>Burkholderiaceae</taxon>
        <taxon>Paraburkholderia</taxon>
    </lineage>
</organism>
<accession>A0ABZ0EEX3</accession>
<dbReference type="PANTHER" id="PTHR48207">
    <property type="entry name" value="SUCCINATE--HYDROXYMETHYLGLUTARATE COA-TRANSFERASE"/>
    <property type="match status" value="1"/>
</dbReference>
<dbReference type="SUPFAM" id="SSF89796">
    <property type="entry name" value="CoA-transferase family III (CaiB/BaiF)"/>
    <property type="match status" value="1"/>
</dbReference>
<dbReference type="Pfam" id="PF02515">
    <property type="entry name" value="CoA_transf_3"/>
    <property type="match status" value="1"/>
</dbReference>
<evidence type="ECO:0000313" key="2">
    <source>
        <dbReference type="EMBL" id="WOD15465.1"/>
    </source>
</evidence>
<keyword evidence="3" id="KW-1185">Reference proteome</keyword>
<evidence type="ECO:0000313" key="3">
    <source>
        <dbReference type="Proteomes" id="UP001302652"/>
    </source>
</evidence>
<dbReference type="InterPro" id="IPR023606">
    <property type="entry name" value="CoA-Trfase_III_dom_1_sf"/>
</dbReference>
<dbReference type="Gene3D" id="3.30.1540.10">
    <property type="entry name" value="formyl-coa transferase, domain 3"/>
    <property type="match status" value="1"/>
</dbReference>
<dbReference type="Gene3D" id="3.40.50.10540">
    <property type="entry name" value="Crotonobetainyl-coa:carnitine coa-transferase, domain 1"/>
    <property type="match status" value="1"/>
</dbReference>
<evidence type="ECO:0000256" key="1">
    <source>
        <dbReference type="ARBA" id="ARBA00022679"/>
    </source>
</evidence>
<protein>
    <submittedName>
        <fullName evidence="2">CoA transferase</fullName>
        <ecNumber evidence="2">2.8.3.-</ecNumber>
    </submittedName>
</protein>
<dbReference type="InterPro" id="IPR003673">
    <property type="entry name" value="CoA-Trfase_fam_III"/>
</dbReference>
<name>A0ABZ0EEX3_9BURK</name>
<dbReference type="EMBL" id="CP136512">
    <property type="protein sequence ID" value="WOD15465.1"/>
    <property type="molecule type" value="Genomic_DNA"/>
</dbReference>
<proteinExistence type="predicted"/>
<sequence length="393" mass="42605">MSVAHNTNKTHDLPLSGVRVIDLTQVMMGPVCTQMLADYGADVIKIERKGAGDLSRSTFEPVAGADNPIFCSLNRNKRSVALDLRDAGSMAALKTMIAEADVVVSNFRAGVMDRMGIGYEDCRRLNSRIIYAAGSGFGETGPYAHKGGQDVLAQAMSGVMARRADDSLPISVYPTALADYSAGMHMVQGILFALLHRERTGEGQKVNVSLYNSMLAMQMQEAAMIMMADSEVNWAAMPLSGVFDTQDGALVLVGAFKANPLRDICAALQIDDLSTDPRFCSLEQQFVHKAVLQGIFRERFASNTRAFWLARLEEQDLLCAPVRDLREALVDPQTVHNQLIIEGEGEGQPVRFIGSPIELSLAPVGLLRAPPKLGQHTEEVLQQLRGGIATEAA</sequence>
<reference evidence="2 3" key="1">
    <citation type="submission" date="2023-10" db="EMBL/GenBank/DDBJ databases">
        <title>Surface-active antibiotics is a multifunctional adaptation for post-fire microbes.</title>
        <authorList>
            <person name="Liu M.D."/>
            <person name="Du Y."/>
            <person name="Koupaei S.K."/>
            <person name="Kim N.R."/>
            <person name="Zhang W."/>
            <person name="Traxler M.F."/>
        </authorList>
    </citation>
    <scope>NUCLEOTIDE SEQUENCE [LARGE SCALE GENOMIC DNA]</scope>
    <source>
        <strain evidence="2 3">F3</strain>
    </source>
</reference>
<dbReference type="EC" id="2.8.3.-" evidence="2"/>
<gene>
    <name evidence="2" type="ORF">RW095_19440</name>
</gene>
<dbReference type="GO" id="GO:0016740">
    <property type="term" value="F:transferase activity"/>
    <property type="evidence" value="ECO:0007669"/>
    <property type="project" value="UniProtKB-KW"/>
</dbReference>
<dbReference type="RefSeq" id="WP_317017726.1">
    <property type="nucleotide sequence ID" value="NZ_CP136512.1"/>
</dbReference>
<dbReference type="InterPro" id="IPR044855">
    <property type="entry name" value="CoA-Trfase_III_dom3_sf"/>
</dbReference>
<dbReference type="PANTHER" id="PTHR48207:SF4">
    <property type="entry name" value="BLL6097 PROTEIN"/>
    <property type="match status" value="1"/>
</dbReference>
<dbReference type="InterPro" id="IPR050483">
    <property type="entry name" value="CoA-transferase_III_domain"/>
</dbReference>